<accession>A0A2U3YNP8</accession>
<evidence type="ECO:0000256" key="1">
    <source>
        <dbReference type="SAM" id="MobiDB-lite"/>
    </source>
</evidence>
<dbReference type="KEGG" id="lww:102746011"/>
<dbReference type="InterPro" id="IPR035979">
    <property type="entry name" value="RBD_domain_sf"/>
</dbReference>
<dbReference type="Gene3D" id="3.30.70.330">
    <property type="match status" value="1"/>
</dbReference>
<feature type="region of interest" description="Disordered" evidence="1">
    <location>
        <begin position="1"/>
        <end position="71"/>
    </location>
</feature>
<evidence type="ECO:0000313" key="2">
    <source>
        <dbReference type="Proteomes" id="UP000245341"/>
    </source>
</evidence>
<keyword evidence="2" id="KW-1185">Reference proteome</keyword>
<dbReference type="CTD" id="92906"/>
<name>A0A2U3YNP8_LEPWE</name>
<feature type="compositionally biased region" description="Gly residues" evidence="1">
    <location>
        <begin position="48"/>
        <end position="58"/>
    </location>
</feature>
<protein>
    <submittedName>
        <fullName evidence="3">Heterogeneous nuclear ribonucleoprotein L-like</fullName>
    </submittedName>
</protein>
<dbReference type="OrthoDB" id="10605980at2759"/>
<dbReference type="GeneID" id="102746011"/>
<reference evidence="3" key="1">
    <citation type="submission" date="2025-08" db="UniProtKB">
        <authorList>
            <consortium name="RefSeq"/>
        </authorList>
    </citation>
    <scope>IDENTIFICATION</scope>
    <source>
        <tissue evidence="3">Liver</tissue>
    </source>
</reference>
<sequence length="193" mass="21436">MSSSSSSPRETYEEDREYESQAKRLKTEEGEIDYSAEEGENRREATPRGGGDGGGGGRSFSQPEAGGSHHKVSVSPVVHVRGLCESVVEADLVEALEKFGTICSSLLSKFHDERNSPPPPSAFLLFCAVTYERNDDFQSNVPCAIHTVYDRLWLMVVGYNQTAPNPMEGHLKIETIAKDEVNIKKYHLKHFTE</sequence>
<dbReference type="InterPro" id="IPR012677">
    <property type="entry name" value="Nucleotide-bd_a/b_plait_sf"/>
</dbReference>
<dbReference type="SUPFAM" id="SSF54928">
    <property type="entry name" value="RNA-binding domain, RBD"/>
    <property type="match status" value="1"/>
</dbReference>
<feature type="compositionally biased region" description="Basic and acidic residues" evidence="1">
    <location>
        <begin position="18"/>
        <end position="29"/>
    </location>
</feature>
<dbReference type="RefSeq" id="XP_006745356.1">
    <property type="nucleotide sequence ID" value="XM_006745293.2"/>
</dbReference>
<organism evidence="2 3">
    <name type="scientific">Leptonychotes weddellii</name>
    <name type="common">Weddell seal</name>
    <name type="synonym">Otaria weddellii</name>
    <dbReference type="NCBI Taxonomy" id="9713"/>
    <lineage>
        <taxon>Eukaryota</taxon>
        <taxon>Metazoa</taxon>
        <taxon>Chordata</taxon>
        <taxon>Craniata</taxon>
        <taxon>Vertebrata</taxon>
        <taxon>Euteleostomi</taxon>
        <taxon>Mammalia</taxon>
        <taxon>Eutheria</taxon>
        <taxon>Laurasiatheria</taxon>
        <taxon>Carnivora</taxon>
        <taxon>Caniformia</taxon>
        <taxon>Pinnipedia</taxon>
        <taxon>Phocidae</taxon>
        <taxon>Monachinae</taxon>
        <taxon>Lobodontini</taxon>
        <taxon>Leptonychotes</taxon>
    </lineage>
</organism>
<dbReference type="AlphaFoldDB" id="A0A2U3YNP8"/>
<dbReference type="Proteomes" id="UP000245341">
    <property type="component" value="Unplaced"/>
</dbReference>
<evidence type="ECO:0000313" key="3">
    <source>
        <dbReference type="RefSeq" id="XP_006745356.1"/>
    </source>
</evidence>
<gene>
    <name evidence="3" type="primary">HNRNPLL</name>
</gene>
<proteinExistence type="predicted"/>
<dbReference type="STRING" id="9713.A0A2U3YNP8"/>
<dbReference type="GO" id="GO:0003676">
    <property type="term" value="F:nucleic acid binding"/>
    <property type="evidence" value="ECO:0007669"/>
    <property type="project" value="InterPro"/>
</dbReference>